<organism evidence="3 4">
    <name type="scientific">Aspergillus granulosus</name>
    <dbReference type="NCBI Taxonomy" id="176169"/>
    <lineage>
        <taxon>Eukaryota</taxon>
        <taxon>Fungi</taxon>
        <taxon>Dikarya</taxon>
        <taxon>Ascomycota</taxon>
        <taxon>Pezizomycotina</taxon>
        <taxon>Eurotiomycetes</taxon>
        <taxon>Eurotiomycetidae</taxon>
        <taxon>Eurotiales</taxon>
        <taxon>Aspergillaceae</taxon>
        <taxon>Aspergillus</taxon>
        <taxon>Aspergillus subgen. Nidulantes</taxon>
    </lineage>
</organism>
<dbReference type="Pfam" id="PF24476">
    <property type="entry name" value="DUF7580"/>
    <property type="match status" value="1"/>
</dbReference>
<feature type="chain" id="PRO_5046224626" description="DUF7580 domain-containing protein" evidence="1">
    <location>
        <begin position="25"/>
        <end position="509"/>
    </location>
</feature>
<protein>
    <recommendedName>
        <fullName evidence="2">DUF7580 domain-containing protein</fullName>
    </recommendedName>
</protein>
<gene>
    <name evidence="3" type="ORF">BJX63DRAFT_426698</name>
</gene>
<proteinExistence type="predicted"/>
<dbReference type="PANTHER" id="PTHR35186">
    <property type="entry name" value="ANK_REP_REGION DOMAIN-CONTAINING PROTEIN"/>
    <property type="match status" value="1"/>
</dbReference>
<name>A0ABR4I527_9EURO</name>
<accession>A0ABR4I527</accession>
<evidence type="ECO:0000259" key="2">
    <source>
        <dbReference type="Pfam" id="PF24476"/>
    </source>
</evidence>
<evidence type="ECO:0000313" key="3">
    <source>
        <dbReference type="EMBL" id="KAL2822859.1"/>
    </source>
</evidence>
<comment type="caution">
    <text evidence="3">The sequence shown here is derived from an EMBL/GenBank/DDBJ whole genome shotgun (WGS) entry which is preliminary data.</text>
</comment>
<feature type="domain" description="DUF7580" evidence="2">
    <location>
        <begin position="187"/>
        <end position="500"/>
    </location>
</feature>
<feature type="signal peptide" evidence="1">
    <location>
        <begin position="1"/>
        <end position="24"/>
    </location>
</feature>
<reference evidence="3 4" key="1">
    <citation type="submission" date="2024-07" db="EMBL/GenBank/DDBJ databases">
        <title>Section-level genome sequencing and comparative genomics of Aspergillus sections Usti and Cavernicolus.</title>
        <authorList>
            <consortium name="Lawrence Berkeley National Laboratory"/>
            <person name="Nybo J.L."/>
            <person name="Vesth T.C."/>
            <person name="Theobald S."/>
            <person name="Frisvad J.C."/>
            <person name="Larsen T.O."/>
            <person name="Kjaerboelling I."/>
            <person name="Rothschild-Mancinelli K."/>
            <person name="Lyhne E.K."/>
            <person name="Kogle M.E."/>
            <person name="Barry K."/>
            <person name="Clum A."/>
            <person name="Na H."/>
            <person name="Ledsgaard L."/>
            <person name="Lin J."/>
            <person name="Lipzen A."/>
            <person name="Kuo A."/>
            <person name="Riley R."/>
            <person name="Mondo S."/>
            <person name="Labutti K."/>
            <person name="Haridas S."/>
            <person name="Pangalinan J."/>
            <person name="Salamov A.A."/>
            <person name="Simmons B.A."/>
            <person name="Magnuson J.K."/>
            <person name="Chen J."/>
            <person name="Drula E."/>
            <person name="Henrissat B."/>
            <person name="Wiebenga A."/>
            <person name="Lubbers R.J."/>
            <person name="Gomes A.C."/>
            <person name="Makela M.R."/>
            <person name="Stajich J."/>
            <person name="Grigoriev I.V."/>
            <person name="Mortensen U.H."/>
            <person name="De Vries R.P."/>
            <person name="Baker S.E."/>
            <person name="Andersen M.R."/>
        </authorList>
    </citation>
    <scope>NUCLEOTIDE SEQUENCE [LARGE SCALE GENOMIC DNA]</scope>
    <source>
        <strain evidence="3 4">CBS 588.65</strain>
    </source>
</reference>
<evidence type="ECO:0000313" key="4">
    <source>
        <dbReference type="Proteomes" id="UP001610334"/>
    </source>
</evidence>
<keyword evidence="4" id="KW-1185">Reference proteome</keyword>
<sequence length="509" mass="57284">METAGLILTTIPLILTALDKYIEACDTIRLFRTNKYRRYLERYSSTLAAQQAALLNTIEIVLGIKVSKESVDDLADPKGSKWKDPSLQAELQSKLGRDYDAFVNVLSDANHTLQELKHRLEQGANTSPDQSRSLIVGEFRKAKNILSKNKYDHLFVNLEASIGLLIRLVDQSIQNQERRQFEQGSQYGIVRTPAASIHRAILRDEPWRCPCRDKHSVRFVLDSNFQEKTPKIVFRMGIVTLNDSAKSIYCCQEIEVEPSQANAGAAQIMHMCTTIAAIGVLNEKRKLVGSLLEGEYRHSVFVGESSVGGLESQSLDDMLMSSSLAPWIPGFYFRKRDRLKLAIRLVWSVLHFHGNWLPEHWRSRDILFPMGPGGGTSQRTFEHPYLAWNVSQQGVTSPEISPVVTSRVLFPLGLALVELSLCRSISALQRPEDDNPEESVSLLKTANRCLDAVCSESGAAYGTVVQRCLYWSETRETNPDDETFRAAFYRLVLTPLLNTMQAFDGTRPC</sequence>
<dbReference type="Proteomes" id="UP001610334">
    <property type="component" value="Unassembled WGS sequence"/>
</dbReference>
<dbReference type="InterPro" id="IPR056002">
    <property type="entry name" value="DUF7580"/>
</dbReference>
<keyword evidence="1" id="KW-0732">Signal</keyword>
<evidence type="ECO:0000256" key="1">
    <source>
        <dbReference type="SAM" id="SignalP"/>
    </source>
</evidence>
<dbReference type="EMBL" id="JBFXLT010000001">
    <property type="protein sequence ID" value="KAL2822859.1"/>
    <property type="molecule type" value="Genomic_DNA"/>
</dbReference>
<dbReference type="PANTHER" id="PTHR35186:SF4">
    <property type="entry name" value="PRION-INHIBITION AND PROPAGATION HELO DOMAIN-CONTAINING PROTEIN"/>
    <property type="match status" value="1"/>
</dbReference>